<dbReference type="Proteomes" id="UP000294641">
    <property type="component" value="Unassembled WGS sequence"/>
</dbReference>
<comment type="caution">
    <text evidence="1">The sequence shown here is derived from an EMBL/GenBank/DDBJ whole genome shotgun (WGS) entry which is preliminary data.</text>
</comment>
<dbReference type="AlphaFoldDB" id="A0A2U3AD45"/>
<dbReference type="EMBL" id="SNZG01000014">
    <property type="protein sequence ID" value="TDR38793.1"/>
    <property type="molecule type" value="Genomic_DNA"/>
</dbReference>
<proteinExistence type="predicted"/>
<evidence type="ECO:0000313" key="4">
    <source>
        <dbReference type="Proteomes" id="UP000294641"/>
    </source>
</evidence>
<evidence type="ECO:0000313" key="3">
    <source>
        <dbReference type="Proteomes" id="UP000254330"/>
    </source>
</evidence>
<dbReference type="RefSeq" id="WP_109349571.1">
    <property type="nucleotide sequence ID" value="NZ_BJUE01000035.1"/>
</dbReference>
<dbReference type="InterPro" id="IPR026952">
    <property type="entry name" value="WVELL"/>
</dbReference>
<dbReference type="Proteomes" id="UP000254330">
    <property type="component" value="Unassembled WGS sequence"/>
</dbReference>
<evidence type="ECO:0000313" key="2">
    <source>
        <dbReference type="EMBL" id="TDR38793.1"/>
    </source>
</evidence>
<evidence type="ECO:0000313" key="1">
    <source>
        <dbReference type="EMBL" id="STX10699.1"/>
    </source>
</evidence>
<accession>A0A2U3AD45</accession>
<sequence>MEERIVELAELLQQSNDQLSAEKAKTWVELLWSDFEATYARAGYTYKGAELTEKMIRQWIESYGATLHEFVARNPKYADLLK</sequence>
<reference evidence="2 4" key="2">
    <citation type="submission" date="2019-03" db="EMBL/GenBank/DDBJ databases">
        <title>Genomic Encyclopedia of Type Strains, Phase IV (KMG-IV): sequencing the most valuable type-strain genomes for metagenomic binning, comparative biology and taxonomic classification.</title>
        <authorList>
            <person name="Goeker M."/>
        </authorList>
    </citation>
    <scope>NUCLEOTIDE SEQUENCE [LARGE SCALE GENOMIC DNA]</scope>
    <source>
        <strain evidence="2 4">DSM 20580</strain>
    </source>
</reference>
<protein>
    <submittedName>
        <fullName evidence="2">WVELL protein</fullName>
    </submittedName>
</protein>
<keyword evidence="4" id="KW-1185">Reference proteome</keyword>
<dbReference type="EMBL" id="UGNP01000001">
    <property type="protein sequence ID" value="STX10699.1"/>
    <property type="molecule type" value="Genomic_DNA"/>
</dbReference>
<reference evidence="1 3" key="1">
    <citation type="submission" date="2018-06" db="EMBL/GenBank/DDBJ databases">
        <authorList>
            <consortium name="Pathogen Informatics"/>
            <person name="Doyle S."/>
        </authorList>
    </citation>
    <scope>NUCLEOTIDE SEQUENCE [LARGE SCALE GENOMIC DNA]</scope>
    <source>
        <strain evidence="1 3">NCTC10597</strain>
    </source>
</reference>
<dbReference type="Pfam" id="PF14043">
    <property type="entry name" value="WVELL"/>
    <property type="match status" value="1"/>
</dbReference>
<organism evidence="1 3">
    <name type="scientific">Kurthia zopfii</name>
    <dbReference type="NCBI Taxonomy" id="1650"/>
    <lineage>
        <taxon>Bacteria</taxon>
        <taxon>Bacillati</taxon>
        <taxon>Bacillota</taxon>
        <taxon>Bacilli</taxon>
        <taxon>Bacillales</taxon>
        <taxon>Caryophanaceae</taxon>
        <taxon>Kurthia</taxon>
    </lineage>
</organism>
<dbReference type="OrthoDB" id="2361637at2"/>
<gene>
    <name evidence="2" type="ORF">DFR61_11412</name>
    <name evidence="1" type="ORF">NCTC10597_02470</name>
</gene>
<name>A0A2U3AD45_9BACL</name>